<dbReference type="PANTHER" id="PTHR43884">
    <property type="entry name" value="ACYL-COA DEHYDROGENASE"/>
    <property type="match status" value="1"/>
</dbReference>
<dbReference type="InterPro" id="IPR049426">
    <property type="entry name" value="Acyl-CoA-dh-like_C"/>
</dbReference>
<dbReference type="Gene3D" id="2.40.110.10">
    <property type="entry name" value="Butyryl-CoA Dehydrogenase, subunit A, domain 2"/>
    <property type="match status" value="1"/>
</dbReference>
<keyword evidence="3 5" id="KW-0285">Flavoprotein</keyword>
<keyword evidence="5" id="KW-0560">Oxidoreductase</keyword>
<feature type="domain" description="Acyl-CoA dehydrogenase/oxidase N-terminal" evidence="8">
    <location>
        <begin position="33"/>
        <end position="146"/>
    </location>
</feature>
<dbReference type="InterPro" id="IPR013786">
    <property type="entry name" value="AcylCoA_DH/ox_N"/>
</dbReference>
<evidence type="ECO:0000256" key="1">
    <source>
        <dbReference type="ARBA" id="ARBA00001974"/>
    </source>
</evidence>
<evidence type="ECO:0000256" key="4">
    <source>
        <dbReference type="ARBA" id="ARBA00022827"/>
    </source>
</evidence>
<dbReference type="InterPro" id="IPR037069">
    <property type="entry name" value="AcylCoA_DH/ox_N_sf"/>
</dbReference>
<evidence type="ECO:0000259" key="8">
    <source>
        <dbReference type="Pfam" id="PF02771"/>
    </source>
</evidence>
<dbReference type="Pfam" id="PF02771">
    <property type="entry name" value="Acyl-CoA_dh_N"/>
    <property type="match status" value="1"/>
</dbReference>
<dbReference type="Pfam" id="PF02770">
    <property type="entry name" value="Acyl-CoA_dh_M"/>
    <property type="match status" value="1"/>
</dbReference>
<dbReference type="InterPro" id="IPR046373">
    <property type="entry name" value="Acyl-CoA_Oxase/DH_mid-dom_sf"/>
</dbReference>
<evidence type="ECO:0000259" key="7">
    <source>
        <dbReference type="Pfam" id="PF02770"/>
    </source>
</evidence>
<dbReference type="Gene3D" id="1.10.540.10">
    <property type="entry name" value="Acyl-CoA dehydrogenase/oxidase, N-terminal domain"/>
    <property type="match status" value="1"/>
</dbReference>
<keyword evidence="4 5" id="KW-0274">FAD</keyword>
<evidence type="ECO:0000313" key="10">
    <source>
        <dbReference type="EMBL" id="UNY97642.1"/>
    </source>
</evidence>
<accession>A0ABY3YIH5</accession>
<proteinExistence type="inferred from homology"/>
<dbReference type="Pfam" id="PF21263">
    <property type="entry name" value="Acyl-CoA-dh_C"/>
    <property type="match status" value="1"/>
</dbReference>
<gene>
    <name evidence="10" type="ORF">MQE36_11150</name>
</gene>
<dbReference type="SUPFAM" id="SSF56645">
    <property type="entry name" value="Acyl-CoA dehydrogenase NM domain-like"/>
    <property type="match status" value="1"/>
</dbReference>
<feature type="domain" description="Acyl-CoA dehydrogenase-like C-terminal" evidence="9">
    <location>
        <begin position="470"/>
        <end position="573"/>
    </location>
</feature>
<feature type="domain" description="Acyl-CoA dehydrogenase/oxidase C-terminal" evidence="6">
    <location>
        <begin position="257"/>
        <end position="419"/>
    </location>
</feature>
<dbReference type="RefSeq" id="WP_242936054.1">
    <property type="nucleotide sequence ID" value="NZ_CP094326.1"/>
</dbReference>
<dbReference type="PANTHER" id="PTHR43884:SF12">
    <property type="entry name" value="ISOVALERYL-COA DEHYDROGENASE, MITOCHONDRIAL-RELATED"/>
    <property type="match status" value="1"/>
</dbReference>
<dbReference type="SUPFAM" id="SSF47203">
    <property type="entry name" value="Acyl-CoA dehydrogenase C-terminal domain-like"/>
    <property type="match status" value="1"/>
</dbReference>
<evidence type="ECO:0000256" key="5">
    <source>
        <dbReference type="RuleBase" id="RU362125"/>
    </source>
</evidence>
<sequence>MSTESINKKLTRGGEFIVKETKAEDIFTPEDLNEEQKMMRDSVIEFVDRELWPNKPRFETKDYAFTEELMRKTGELGLLGVAVPEAYGGLGMGFVSTMLVCDYISGTSGSFSTAFGAHTGIGTMPITLYGTEEQKQKYVPKLASGEWFGAYCLTEPGAGSDANSGKTKAVLSEDGTHYKISGQKMWISNAGFANLFIVFARIEDDKNITGFIVENDPGNGITLGEEEHKLGIHSSSTRQVFFSDTKVPVENMLSERGNGFKIAMNALNIGRIKLAAACLDAQRRVITEAVKYANERIQFKTPIVKFGAIKQKLANMATAAYVGESACYRAAKDIEDRIAIRESEGNSHQEAELKGVEEYAIECSILKVAVSEDVQECTDEGIQIFGGMGFSADTPMESAWRDARISRIYEGTNEINRMLTVGMLIKKAMKGHVDLLGPAMAVKDELMGIPSFDTPDYSELFSEEKEILGKLKKAFLMIAGAAVQKYGQDLEEHQQLLMAAADIMIEIYMAESAILRTDKNAKRFGEESQKDQIAMSKLYLFNAVEKINSKGKEAIISFAEGDEQRMMLMGLKRYTKYTNMPNIVALRDQIAEKISEENAYVF</sequence>
<comment type="cofactor">
    <cofactor evidence="1 5">
        <name>FAD</name>
        <dbReference type="ChEBI" id="CHEBI:57692"/>
    </cofactor>
</comment>
<dbReference type="InterPro" id="IPR009100">
    <property type="entry name" value="AcylCoA_DH/oxidase_NM_dom_sf"/>
</dbReference>
<dbReference type="InterPro" id="IPR006089">
    <property type="entry name" value="Acyl-CoA_DH_CS"/>
</dbReference>
<evidence type="ECO:0000259" key="9">
    <source>
        <dbReference type="Pfam" id="PF21263"/>
    </source>
</evidence>
<dbReference type="Gene3D" id="1.20.140.10">
    <property type="entry name" value="Butyryl-CoA Dehydrogenase, subunit A, domain 3"/>
    <property type="match status" value="2"/>
</dbReference>
<protein>
    <submittedName>
        <fullName evidence="10">Acyl-CoA dehydrogenase family protein</fullName>
    </submittedName>
</protein>
<reference evidence="10 11" key="1">
    <citation type="journal article" date="2018" name="Int. J. Syst. Evol. Microbiol.">
        <title>Zhouia spongiae sp. nov., isolated from a marine sponge.</title>
        <authorList>
            <person name="Zhuang L."/>
            <person name="Lin B."/>
            <person name="Qin F."/>
            <person name="Luo L."/>
        </authorList>
    </citation>
    <scope>NUCLEOTIDE SEQUENCE [LARGE SCALE GENOMIC DNA]</scope>
    <source>
        <strain evidence="10 11">HN-Y44</strain>
    </source>
</reference>
<dbReference type="PROSITE" id="PS00072">
    <property type="entry name" value="ACYL_COA_DH_1"/>
    <property type="match status" value="1"/>
</dbReference>
<evidence type="ECO:0000256" key="3">
    <source>
        <dbReference type="ARBA" id="ARBA00022630"/>
    </source>
</evidence>
<dbReference type="Pfam" id="PF00441">
    <property type="entry name" value="Acyl-CoA_dh_1"/>
    <property type="match status" value="1"/>
</dbReference>
<evidence type="ECO:0000313" key="11">
    <source>
        <dbReference type="Proteomes" id="UP000829476"/>
    </source>
</evidence>
<dbReference type="InterPro" id="IPR009075">
    <property type="entry name" value="AcylCo_DH/oxidase_C"/>
</dbReference>
<dbReference type="EMBL" id="CP094326">
    <property type="protein sequence ID" value="UNY97642.1"/>
    <property type="molecule type" value="Genomic_DNA"/>
</dbReference>
<comment type="similarity">
    <text evidence="2 5">Belongs to the acyl-CoA dehydrogenase family.</text>
</comment>
<name>A0ABY3YIH5_9FLAO</name>
<feature type="domain" description="Acyl-CoA oxidase/dehydrogenase middle" evidence="7">
    <location>
        <begin position="150"/>
        <end position="244"/>
    </location>
</feature>
<organism evidence="10 11">
    <name type="scientific">Zhouia spongiae</name>
    <dbReference type="NCBI Taxonomy" id="2202721"/>
    <lineage>
        <taxon>Bacteria</taxon>
        <taxon>Pseudomonadati</taxon>
        <taxon>Bacteroidota</taxon>
        <taxon>Flavobacteriia</taxon>
        <taxon>Flavobacteriales</taxon>
        <taxon>Flavobacteriaceae</taxon>
        <taxon>Zhouia</taxon>
    </lineage>
</organism>
<evidence type="ECO:0000256" key="2">
    <source>
        <dbReference type="ARBA" id="ARBA00009347"/>
    </source>
</evidence>
<keyword evidence="11" id="KW-1185">Reference proteome</keyword>
<dbReference type="InterPro" id="IPR006091">
    <property type="entry name" value="Acyl-CoA_Oxase/DH_mid-dom"/>
</dbReference>
<dbReference type="InterPro" id="IPR036250">
    <property type="entry name" value="AcylCo_DH-like_C"/>
</dbReference>
<dbReference type="Proteomes" id="UP000829476">
    <property type="component" value="Chromosome"/>
</dbReference>
<evidence type="ECO:0000259" key="6">
    <source>
        <dbReference type="Pfam" id="PF00441"/>
    </source>
</evidence>